<accession>A0A4R6RNZ6</accession>
<dbReference type="EMBL" id="SNXY01000006">
    <property type="protein sequence ID" value="TDP87556.1"/>
    <property type="molecule type" value="Genomic_DNA"/>
</dbReference>
<dbReference type="SUPFAM" id="SSF56281">
    <property type="entry name" value="Metallo-hydrolase/oxidoreductase"/>
    <property type="match status" value="1"/>
</dbReference>
<name>A0A4R6RNZ6_9HYPH</name>
<dbReference type="GO" id="GO:0016787">
    <property type="term" value="F:hydrolase activity"/>
    <property type="evidence" value="ECO:0007669"/>
    <property type="project" value="UniProtKB-KW"/>
</dbReference>
<reference evidence="3 4" key="1">
    <citation type="submission" date="2019-03" db="EMBL/GenBank/DDBJ databases">
        <title>Genomic Encyclopedia of Type Strains, Phase IV (KMG-IV): sequencing the most valuable type-strain genomes for metagenomic binning, comparative biology and taxonomic classification.</title>
        <authorList>
            <person name="Goeker M."/>
        </authorList>
    </citation>
    <scope>NUCLEOTIDE SEQUENCE [LARGE SCALE GENOMIC DNA]</scope>
    <source>
        <strain evidence="3 4">DSM 102969</strain>
    </source>
</reference>
<comment type="similarity">
    <text evidence="1">Belongs to the metallo-beta-lactamase superfamily. Class-B beta-lactamase family.</text>
</comment>
<keyword evidence="4" id="KW-1185">Reference proteome</keyword>
<dbReference type="Proteomes" id="UP000294547">
    <property type="component" value="Unassembled WGS sequence"/>
</dbReference>
<evidence type="ECO:0000313" key="4">
    <source>
        <dbReference type="Proteomes" id="UP000294547"/>
    </source>
</evidence>
<dbReference type="NCBIfam" id="TIGR04559">
    <property type="entry name" value="SoxH_rel_PQQ_2"/>
    <property type="match status" value="1"/>
</dbReference>
<organism evidence="3 4">
    <name type="scientific">Oharaeibacter diazotrophicus</name>
    <dbReference type="NCBI Taxonomy" id="1920512"/>
    <lineage>
        <taxon>Bacteria</taxon>
        <taxon>Pseudomonadati</taxon>
        <taxon>Pseudomonadota</taxon>
        <taxon>Alphaproteobacteria</taxon>
        <taxon>Hyphomicrobiales</taxon>
        <taxon>Pleomorphomonadaceae</taxon>
        <taxon>Oharaeibacter</taxon>
    </lineage>
</organism>
<dbReference type="PANTHER" id="PTHR42951:SF4">
    <property type="entry name" value="ACYL-COENZYME A THIOESTERASE MBLAC2"/>
    <property type="match status" value="1"/>
</dbReference>
<proteinExistence type="inferred from homology"/>
<dbReference type="GO" id="GO:0017001">
    <property type="term" value="P:antibiotic catabolic process"/>
    <property type="evidence" value="ECO:0007669"/>
    <property type="project" value="UniProtKB-ARBA"/>
</dbReference>
<protein>
    <submittedName>
        <fullName evidence="3">Quinoprotein relay system zinc metallohydrolase 2</fullName>
    </submittedName>
</protein>
<feature type="domain" description="Metallo-beta-lactamase" evidence="2">
    <location>
        <begin position="45"/>
        <end position="229"/>
    </location>
</feature>
<dbReference type="CDD" id="cd16282">
    <property type="entry name" value="metallo-hydrolase-like_MBL-fold"/>
    <property type="match status" value="1"/>
</dbReference>
<dbReference type="InterPro" id="IPR036866">
    <property type="entry name" value="RibonucZ/Hydroxyglut_hydro"/>
</dbReference>
<evidence type="ECO:0000256" key="1">
    <source>
        <dbReference type="ARBA" id="ARBA00005250"/>
    </source>
</evidence>
<dbReference type="RefSeq" id="WP_245515662.1">
    <property type="nucleotide sequence ID" value="NZ_BSPM01000008.1"/>
</dbReference>
<evidence type="ECO:0000313" key="3">
    <source>
        <dbReference type="EMBL" id="TDP87556.1"/>
    </source>
</evidence>
<dbReference type="InterPro" id="IPR030829">
    <property type="entry name" value="SoxH-rel_PQQ_2"/>
</dbReference>
<dbReference type="InterPro" id="IPR001279">
    <property type="entry name" value="Metallo-B-lactamas"/>
</dbReference>
<dbReference type="Gene3D" id="3.60.15.10">
    <property type="entry name" value="Ribonuclease Z/Hydroxyacylglutathione hydrolase-like"/>
    <property type="match status" value="1"/>
</dbReference>
<sequence>MLLLAITGAIGRATAEPLPVVEVADGVFAFQGVHAEMNAANRGGIANIGFVIGHDAVAVIDTGGSVEEGRRLLEAIRLRTDLPVKWVVLTHMHPDHVFGTAAFGGQDAAVVAHAHLNVALEARFDHYLAANRAVMGEALLEGVVRVPATVEVADTRTIDLGGRVLDLVAWPVSHTDNDLTVYDRATRTLFSGDLVFLGHTPSLDGSLVGWLRTLDRLAAVPALRVVPGHGPVPSPWPAAIEPERHYFEVLAADVRAAIAAGTPLSAAVGTIGRSEAGKWELFDDFNARNATAAFAELEWE</sequence>
<dbReference type="SMART" id="SM00849">
    <property type="entry name" value="Lactamase_B"/>
    <property type="match status" value="1"/>
</dbReference>
<keyword evidence="3" id="KW-0378">Hydrolase</keyword>
<gene>
    <name evidence="3" type="ORF">EDD54_1454</name>
</gene>
<comment type="caution">
    <text evidence="3">The sequence shown here is derived from an EMBL/GenBank/DDBJ whole genome shotgun (WGS) entry which is preliminary data.</text>
</comment>
<dbReference type="InterPro" id="IPR050855">
    <property type="entry name" value="NDM-1-like"/>
</dbReference>
<dbReference type="Pfam" id="PF00753">
    <property type="entry name" value="Lactamase_B"/>
    <property type="match status" value="1"/>
</dbReference>
<dbReference type="AlphaFoldDB" id="A0A4R6RNZ6"/>
<evidence type="ECO:0000259" key="2">
    <source>
        <dbReference type="SMART" id="SM00849"/>
    </source>
</evidence>
<dbReference type="PANTHER" id="PTHR42951">
    <property type="entry name" value="METALLO-BETA-LACTAMASE DOMAIN-CONTAINING"/>
    <property type="match status" value="1"/>
</dbReference>